<evidence type="ECO:0000256" key="14">
    <source>
        <dbReference type="ARBA" id="ARBA00022837"/>
    </source>
</evidence>
<keyword evidence="15" id="KW-0865">Zymogen</keyword>
<evidence type="ECO:0000256" key="15">
    <source>
        <dbReference type="ARBA" id="ARBA00023145"/>
    </source>
</evidence>
<dbReference type="PRINTS" id="PR01505">
    <property type="entry name" value="PROTHROMBIN"/>
</dbReference>
<dbReference type="SMART" id="SM00020">
    <property type="entry name" value="Tryp_SPc"/>
    <property type="match status" value="1"/>
</dbReference>
<keyword evidence="16" id="KW-1015">Disulfide bond</keyword>
<evidence type="ECO:0000256" key="21">
    <source>
        <dbReference type="RuleBase" id="RU363034"/>
    </source>
</evidence>
<evidence type="ECO:0000256" key="12">
    <source>
        <dbReference type="ARBA" id="ARBA00022801"/>
    </source>
</evidence>
<evidence type="ECO:0000256" key="4">
    <source>
        <dbReference type="ARBA" id="ARBA00014840"/>
    </source>
</evidence>
<dbReference type="InterPro" id="IPR009003">
    <property type="entry name" value="Peptidase_S1_PA"/>
</dbReference>
<dbReference type="InterPro" id="IPR038178">
    <property type="entry name" value="Kringle_sf"/>
</dbReference>
<dbReference type="InterPro" id="IPR000001">
    <property type="entry name" value="Kringle"/>
</dbReference>
<dbReference type="SMART" id="SM00069">
    <property type="entry name" value="GLA"/>
    <property type="match status" value="1"/>
</dbReference>
<evidence type="ECO:0000256" key="19">
    <source>
        <dbReference type="ARBA" id="ARBA00049579"/>
    </source>
</evidence>
<comment type="caution">
    <text evidence="20">Lacks conserved residue(s) required for the propagation of feature annotation.</text>
</comment>
<evidence type="ECO:0000256" key="6">
    <source>
        <dbReference type="ARBA" id="ARBA00022486"/>
    </source>
</evidence>
<evidence type="ECO:0000256" key="10">
    <source>
        <dbReference type="ARBA" id="ARBA00022729"/>
    </source>
</evidence>
<dbReference type="AlphaFoldDB" id="A0A8C6XSU0"/>
<keyword evidence="17" id="KW-0325">Glycoprotein</keyword>
<feature type="domain" description="Kringle" evidence="22">
    <location>
        <begin position="279"/>
        <end position="358"/>
    </location>
</feature>
<keyword evidence="7 20" id="KW-0420">Kringle</keyword>
<dbReference type="InterPro" id="IPR018056">
    <property type="entry name" value="Kringle_CS"/>
</dbReference>
<keyword evidence="9" id="KW-0165">Cleavage on pair of basic residues</keyword>
<dbReference type="CDD" id="cd00108">
    <property type="entry name" value="KR"/>
    <property type="match status" value="2"/>
</dbReference>
<evidence type="ECO:0000256" key="18">
    <source>
        <dbReference type="ARBA" id="ARBA00032835"/>
    </source>
</evidence>
<dbReference type="InterPro" id="IPR043504">
    <property type="entry name" value="Peptidase_S1_PA_chymotrypsin"/>
</dbReference>
<dbReference type="Pfam" id="PF00089">
    <property type="entry name" value="Trypsin"/>
    <property type="match status" value="1"/>
</dbReference>
<dbReference type="Pfam" id="PF09396">
    <property type="entry name" value="Thrombin_light"/>
    <property type="match status" value="1"/>
</dbReference>
<dbReference type="GO" id="GO:0004252">
    <property type="term" value="F:serine-type endopeptidase activity"/>
    <property type="evidence" value="ECO:0007669"/>
    <property type="project" value="UniProtKB-EC"/>
</dbReference>
<dbReference type="PRINTS" id="PR00722">
    <property type="entry name" value="CHYMOTRYPSIN"/>
</dbReference>
<keyword evidence="5" id="KW-0301">Gamma-carboxyglutamic acid</keyword>
<dbReference type="PROSITE" id="PS00011">
    <property type="entry name" value="GLA_1"/>
    <property type="match status" value="1"/>
</dbReference>
<dbReference type="InterPro" id="IPR000294">
    <property type="entry name" value="GLA_domain"/>
</dbReference>
<dbReference type="Pfam" id="PF00051">
    <property type="entry name" value="Kringle"/>
    <property type="match status" value="2"/>
</dbReference>
<keyword evidence="6" id="KW-0011">Acute phase</keyword>
<reference evidence="25" key="2">
    <citation type="submission" date="2025-09" db="UniProtKB">
        <authorList>
            <consortium name="Ensembl"/>
        </authorList>
    </citation>
    <scope>IDENTIFICATION</scope>
</reference>
<keyword evidence="13 21" id="KW-0720">Serine protease</keyword>
<feature type="domain" description="Gla" evidence="24">
    <location>
        <begin position="232"/>
        <end position="278"/>
    </location>
</feature>
<keyword evidence="12 21" id="KW-0378">Hydrolase</keyword>
<dbReference type="Gene3D" id="2.170.270.10">
    <property type="entry name" value="SET domain"/>
    <property type="match status" value="1"/>
</dbReference>
<dbReference type="InterPro" id="IPR018114">
    <property type="entry name" value="TRYPSIN_HIS"/>
</dbReference>
<dbReference type="PROSITE" id="PS00134">
    <property type="entry name" value="TRYPSIN_HIS"/>
    <property type="match status" value="1"/>
</dbReference>
<evidence type="ECO:0000256" key="9">
    <source>
        <dbReference type="ARBA" id="ARBA00022685"/>
    </source>
</evidence>
<dbReference type="SUPFAM" id="SSF57630">
    <property type="entry name" value="GLA-domain"/>
    <property type="match status" value="1"/>
</dbReference>
<comment type="function">
    <text evidence="19">Thrombin, which cleaves bonds after Arg and Lys, converts fibrinogen to fibrin and activates factors V, VII, VIII, XIII, and, in complex with thrombomodulin, protein C. Functions in blood homeostasis, inflammation and wound healing. Activates coagulation factor XI (F11); activation is promoted by the contact with negatively charged surfaces. Triggers the production of pro-inflammatory cytokines, such as MCP-1/CCL2 and IL8/CXCL8, in endothelial cells.</text>
</comment>
<dbReference type="PANTHER" id="PTHR24254:SF10">
    <property type="entry name" value="PROTHROMBIN"/>
    <property type="match status" value="1"/>
</dbReference>
<evidence type="ECO:0000256" key="20">
    <source>
        <dbReference type="PROSITE-ProRule" id="PRU00121"/>
    </source>
</evidence>
<comment type="catalytic activity">
    <reaction evidence="1">
        <text>Selective cleavage of Arg-|-Gly bonds in fibrinogen to form fibrin and release fibrinopeptides A and B.</text>
        <dbReference type="EC" id="3.4.21.5"/>
    </reaction>
</comment>
<dbReference type="EC" id="3.4.21.5" evidence="3"/>
<evidence type="ECO:0000259" key="23">
    <source>
        <dbReference type="PROSITE" id="PS50240"/>
    </source>
</evidence>
<keyword evidence="26" id="KW-1185">Reference proteome</keyword>
<evidence type="ECO:0000256" key="16">
    <source>
        <dbReference type="ARBA" id="ARBA00023157"/>
    </source>
</evidence>
<evidence type="ECO:0000313" key="26">
    <source>
        <dbReference type="Proteomes" id="UP000694559"/>
    </source>
</evidence>
<dbReference type="InterPro" id="IPR051659">
    <property type="entry name" value="Serine_Protease_S1-Domain"/>
</dbReference>
<organism evidence="25 26">
    <name type="scientific">Naja naja</name>
    <name type="common">Indian cobra</name>
    <dbReference type="NCBI Taxonomy" id="35670"/>
    <lineage>
        <taxon>Eukaryota</taxon>
        <taxon>Metazoa</taxon>
        <taxon>Chordata</taxon>
        <taxon>Craniata</taxon>
        <taxon>Vertebrata</taxon>
        <taxon>Euteleostomi</taxon>
        <taxon>Lepidosauria</taxon>
        <taxon>Squamata</taxon>
        <taxon>Bifurcata</taxon>
        <taxon>Unidentata</taxon>
        <taxon>Episquamata</taxon>
        <taxon>Toxicofera</taxon>
        <taxon>Serpentes</taxon>
        <taxon>Colubroidea</taxon>
        <taxon>Elapidae</taxon>
        <taxon>Elapinae</taxon>
        <taxon>Naja</taxon>
    </lineage>
</organism>
<dbReference type="OMA" id="VMIFRKS"/>
<dbReference type="InterPro" id="IPR046341">
    <property type="entry name" value="SET_dom_sf"/>
</dbReference>
<dbReference type="PRINTS" id="PR00018">
    <property type="entry name" value="KRINGLE"/>
</dbReference>
<dbReference type="PROSITE" id="PS50240">
    <property type="entry name" value="TRYPSIN_DOM"/>
    <property type="match status" value="1"/>
</dbReference>
<dbReference type="FunFam" id="2.40.10.10:FF:000004">
    <property type="entry name" value="Tryptase gamma 1"/>
    <property type="match status" value="1"/>
</dbReference>
<dbReference type="InterPro" id="IPR017857">
    <property type="entry name" value="Coagulation_fac-like_Gla_dom"/>
</dbReference>
<dbReference type="GO" id="GO:0006953">
    <property type="term" value="P:acute-phase response"/>
    <property type="evidence" value="ECO:0007669"/>
    <property type="project" value="UniProtKB-KW"/>
</dbReference>
<dbReference type="InterPro" id="IPR037111">
    <property type="entry name" value="Thrombin_light_chain_sf"/>
</dbReference>
<dbReference type="CDD" id="cd00190">
    <property type="entry name" value="Tryp_SPc"/>
    <property type="match status" value="1"/>
</dbReference>
<evidence type="ECO:0000256" key="11">
    <source>
        <dbReference type="ARBA" id="ARBA00022737"/>
    </source>
</evidence>
<dbReference type="OrthoDB" id="6380398at2759"/>
<evidence type="ECO:0000256" key="8">
    <source>
        <dbReference type="ARBA" id="ARBA00022670"/>
    </source>
</evidence>
<dbReference type="FunFam" id="4.10.740.10:FF:000001">
    <property type="entry name" value="vitamin K-dependent protein S"/>
    <property type="match status" value="1"/>
</dbReference>
<evidence type="ECO:0000256" key="1">
    <source>
        <dbReference type="ARBA" id="ARBA00001621"/>
    </source>
</evidence>
<dbReference type="PROSITE" id="PS50070">
    <property type="entry name" value="KRINGLE_2"/>
    <property type="match status" value="2"/>
</dbReference>
<dbReference type="GO" id="GO:0030168">
    <property type="term" value="P:platelet activation"/>
    <property type="evidence" value="ECO:0007669"/>
    <property type="project" value="TreeGrafter"/>
</dbReference>
<protein>
    <recommendedName>
        <fullName evidence="4">Prothrombin</fullName>
        <ecNumber evidence="3">3.4.21.5</ecNumber>
    </recommendedName>
    <alternativeName>
        <fullName evidence="18">Coagulation factor II</fullName>
    </alternativeName>
</protein>
<name>A0A8C6XSU0_NAJNA</name>
<dbReference type="Proteomes" id="UP000694559">
    <property type="component" value="Unplaced"/>
</dbReference>
<dbReference type="InterPro" id="IPR001314">
    <property type="entry name" value="Peptidase_S1A"/>
</dbReference>
<dbReference type="PROSITE" id="PS00135">
    <property type="entry name" value="TRYPSIN_SER"/>
    <property type="match status" value="1"/>
</dbReference>
<dbReference type="PROSITE" id="PS00021">
    <property type="entry name" value="KRINGLE_1"/>
    <property type="match status" value="2"/>
</dbReference>
<dbReference type="PROSITE" id="PS50998">
    <property type="entry name" value="GLA_2"/>
    <property type="match status" value="1"/>
</dbReference>
<dbReference type="GO" id="GO:0030194">
    <property type="term" value="P:positive regulation of blood coagulation"/>
    <property type="evidence" value="ECO:0007669"/>
    <property type="project" value="TreeGrafter"/>
</dbReference>
<keyword evidence="8 21" id="KW-0645">Protease</keyword>
<dbReference type="Gene3D" id="4.10.740.10">
    <property type="entry name" value="Coagulation Factor IX"/>
    <property type="match status" value="1"/>
</dbReference>
<dbReference type="GO" id="GO:0006508">
    <property type="term" value="P:proteolysis"/>
    <property type="evidence" value="ECO:0007669"/>
    <property type="project" value="UniProtKB-KW"/>
</dbReference>
<dbReference type="Gene3D" id="2.40.20.10">
    <property type="entry name" value="Plasminogen Kringle 4"/>
    <property type="match status" value="2"/>
</dbReference>
<evidence type="ECO:0000259" key="22">
    <source>
        <dbReference type="PROSITE" id="PS50070"/>
    </source>
</evidence>
<dbReference type="FunFam" id="2.40.10.10:FF:000085">
    <property type="entry name" value="Prothrombin"/>
    <property type="match status" value="1"/>
</dbReference>
<feature type="domain" description="Peptidase S1" evidence="23">
    <location>
        <begin position="526"/>
        <end position="777"/>
    </location>
</feature>
<dbReference type="Pfam" id="PF00594">
    <property type="entry name" value="Gla"/>
    <property type="match status" value="1"/>
</dbReference>
<evidence type="ECO:0000256" key="2">
    <source>
        <dbReference type="ARBA" id="ARBA00009228"/>
    </source>
</evidence>
<dbReference type="SMART" id="SM00130">
    <property type="entry name" value="KR"/>
    <property type="match status" value="2"/>
</dbReference>
<dbReference type="InterPro" id="IPR035972">
    <property type="entry name" value="GLA-like_dom_SF"/>
</dbReference>
<dbReference type="PANTHER" id="PTHR24254">
    <property type="entry name" value="PROTHROMBIN"/>
    <property type="match status" value="1"/>
</dbReference>
<evidence type="ECO:0000259" key="24">
    <source>
        <dbReference type="PROSITE" id="PS50998"/>
    </source>
</evidence>
<dbReference type="InterPro" id="IPR018992">
    <property type="entry name" value="Thrombin_light_chain"/>
</dbReference>
<dbReference type="InterPro" id="IPR001254">
    <property type="entry name" value="Trypsin_dom"/>
</dbReference>
<dbReference type="InterPro" id="IPR013806">
    <property type="entry name" value="Kringle-like"/>
</dbReference>
<dbReference type="PRINTS" id="PR00001">
    <property type="entry name" value="GLABLOOD"/>
</dbReference>
<dbReference type="GO" id="GO:0005509">
    <property type="term" value="F:calcium ion binding"/>
    <property type="evidence" value="ECO:0007669"/>
    <property type="project" value="InterPro"/>
</dbReference>
<feature type="domain" description="Kringle" evidence="22">
    <location>
        <begin position="379"/>
        <end position="458"/>
    </location>
</feature>
<accession>A0A8C6XSU0</accession>
<keyword evidence="10" id="KW-0732">Signal</keyword>
<sequence length="781" mass="88741">MHGKCPFCPAWHLPRGLALGPSLSSEKGLGVWCVGHALEPGMSLLLGPQVEEQKAAASLSECPLPSWKEASTCNGISRWRSLVKQSRVEDEANVMLEWINRELHIKVCCPVDVGSELLCWLTESQDSPTCLKNNILAPTSDEKLDTEKKTLQNMPAITTTKTTDLEEETLLQKDDIVQDSSAVLHFEASKMGQKRTSMLRTLLAIFFHLTLGNSVFLEQKEAFSLLRRTQRANTGFMEELLKGSLERECLEETCDYEEAREVFESDIHTNIFWAQYTDGCVLGTGQNYKGKISVTKSGTECQFWSSKFPHIPQFNETSHPDANLTENYCRNPNNNLQGPWCYTRNPTVRIEECAIPVCGENQTTVPFSPTHPHLQQQQECEPEEGLSYRGTLSVTVSGDQCLPWASEKVRQLSYKKDFLEDVPLVENYCRNPDHDEEGVWCYIDHPNMTYNYCNLNYCEINLNDVTNLPREQQAGRTISDHHEIFFDPKTFGEGEADCGIRPLFEEKNICDSTENELVESYLQGRIVKGREADVGSAPWQVMLFKKKPQELVCGASLISNRWVLTAAHCILYPPWDKNYTTDDLLVRIGKHSRTRYEQGKEKIIFLDKIIIHPKYNWMENLDRDIALLRLSKPVPFNDYIHPICLPTKEVVQSLLLAEFKGRVTGWGNLFDTWGTGARQLPSVLQEVNLPIVSRDICKASTNIKVTDNMFCAGYSPAESKRGDACEGDSGGPFVMKGPKRWYQVGIVSWGEGCDRDGKYGFYTHLFRLKKWMQKIIEKHGR</sequence>
<dbReference type="InterPro" id="IPR003966">
    <property type="entry name" value="Prothrombin/thrombin"/>
</dbReference>
<evidence type="ECO:0000313" key="25">
    <source>
        <dbReference type="Ensembl" id="ENSNNAP00000018553.1"/>
    </source>
</evidence>
<dbReference type="Gene3D" id="2.40.10.10">
    <property type="entry name" value="Trypsin-like serine proteases"/>
    <property type="match status" value="2"/>
</dbReference>
<dbReference type="Ensembl" id="ENSNNAT00000019481.1">
    <property type="protein sequence ID" value="ENSNNAP00000018553.1"/>
    <property type="gene ID" value="ENSNNAG00000012433.1"/>
</dbReference>
<evidence type="ECO:0000256" key="13">
    <source>
        <dbReference type="ARBA" id="ARBA00022825"/>
    </source>
</evidence>
<proteinExistence type="inferred from homology"/>
<dbReference type="SUPFAM" id="SSF57440">
    <property type="entry name" value="Kringle-like"/>
    <property type="match status" value="2"/>
</dbReference>
<evidence type="ECO:0000256" key="5">
    <source>
        <dbReference type="ARBA" id="ARBA00022479"/>
    </source>
</evidence>
<dbReference type="GeneTree" id="ENSGT00940000164059"/>
<evidence type="ECO:0000256" key="3">
    <source>
        <dbReference type="ARBA" id="ARBA00012174"/>
    </source>
</evidence>
<dbReference type="SUPFAM" id="SSF50494">
    <property type="entry name" value="Trypsin-like serine proteases"/>
    <property type="match status" value="1"/>
</dbReference>
<keyword evidence="11" id="KW-0677">Repeat</keyword>
<reference evidence="25" key="1">
    <citation type="submission" date="2025-08" db="UniProtKB">
        <authorList>
            <consortium name="Ensembl"/>
        </authorList>
    </citation>
    <scope>IDENTIFICATION</scope>
</reference>
<evidence type="ECO:0000256" key="7">
    <source>
        <dbReference type="ARBA" id="ARBA00022572"/>
    </source>
</evidence>
<dbReference type="GO" id="GO:0005615">
    <property type="term" value="C:extracellular space"/>
    <property type="evidence" value="ECO:0007669"/>
    <property type="project" value="TreeGrafter"/>
</dbReference>
<evidence type="ECO:0000256" key="17">
    <source>
        <dbReference type="ARBA" id="ARBA00023180"/>
    </source>
</evidence>
<keyword evidence="14" id="KW-0106">Calcium</keyword>
<dbReference type="GO" id="GO:0035821">
    <property type="term" value="P:modulation of process of another organism"/>
    <property type="evidence" value="ECO:0007669"/>
    <property type="project" value="UniProtKB-ARBA"/>
</dbReference>
<dbReference type="Gene3D" id="4.10.140.10">
    <property type="entry name" value="Thrombin light chain domain"/>
    <property type="match status" value="1"/>
</dbReference>
<comment type="similarity">
    <text evidence="2">Belongs to the peptidase S1 family. Snake venom subfamily.</text>
</comment>
<dbReference type="InterPro" id="IPR033116">
    <property type="entry name" value="TRYPSIN_SER"/>
</dbReference>